<keyword evidence="3" id="KW-1185">Reference proteome</keyword>
<dbReference type="Pfam" id="PF01872">
    <property type="entry name" value="RibD_C"/>
    <property type="match status" value="1"/>
</dbReference>
<proteinExistence type="predicted"/>
<dbReference type="EMBL" id="CAJB01000004">
    <property type="protein sequence ID" value="CCH76028.1"/>
    <property type="molecule type" value="Genomic_DNA"/>
</dbReference>
<evidence type="ECO:0000259" key="1">
    <source>
        <dbReference type="Pfam" id="PF01872"/>
    </source>
</evidence>
<dbReference type="InterPro" id="IPR002734">
    <property type="entry name" value="RibDG_C"/>
</dbReference>
<evidence type="ECO:0000313" key="2">
    <source>
        <dbReference type="EMBL" id="CCH76028.1"/>
    </source>
</evidence>
<dbReference type="STRING" id="1194083.BN12_1010005"/>
<gene>
    <name evidence="2" type="ORF">BN12_1010005</name>
</gene>
<dbReference type="Gene3D" id="3.40.430.10">
    <property type="entry name" value="Dihydrofolate Reductase, subunit A"/>
    <property type="match status" value="1"/>
</dbReference>
<reference evidence="2 3" key="1">
    <citation type="journal article" date="2013" name="ISME J.">
        <title>A metabolic model for members of the genus Tetrasphaera involved in enhanced biological phosphorus removal.</title>
        <authorList>
            <person name="Kristiansen R."/>
            <person name="Nguyen H.T.T."/>
            <person name="Saunders A.M."/>
            <person name="Nielsen J.L."/>
            <person name="Wimmer R."/>
            <person name="Le V.Q."/>
            <person name="McIlroy S.J."/>
            <person name="Petrovski S."/>
            <person name="Seviour R.J."/>
            <person name="Calteau A."/>
            <person name="Nielsen K.L."/>
            <person name="Nielsen P.H."/>
        </authorList>
    </citation>
    <scope>NUCLEOTIDE SEQUENCE [LARGE SCALE GENOMIC DNA]</scope>
    <source>
        <strain evidence="2 3">T1-X7</strain>
    </source>
</reference>
<dbReference type="GO" id="GO:0008703">
    <property type="term" value="F:5-amino-6-(5-phosphoribosylamino)uracil reductase activity"/>
    <property type="evidence" value="ECO:0007669"/>
    <property type="project" value="InterPro"/>
</dbReference>
<protein>
    <submittedName>
        <fullName evidence="2">Bifunctional deaminase-reductase domain protein</fullName>
    </submittedName>
</protein>
<dbReference type="RefSeq" id="WP_048552656.1">
    <property type="nucleotide sequence ID" value="NZ_HF570958.1"/>
</dbReference>
<comment type="caution">
    <text evidence="2">The sequence shown here is derived from an EMBL/GenBank/DDBJ whole genome shotgun (WGS) entry which is preliminary data.</text>
</comment>
<name>A0A077LSN2_9MICO</name>
<organism evidence="2 3">
    <name type="scientific">Nostocoides japonicum T1-X7</name>
    <dbReference type="NCBI Taxonomy" id="1194083"/>
    <lineage>
        <taxon>Bacteria</taxon>
        <taxon>Bacillati</taxon>
        <taxon>Actinomycetota</taxon>
        <taxon>Actinomycetes</taxon>
        <taxon>Micrococcales</taxon>
        <taxon>Intrasporangiaceae</taxon>
        <taxon>Nostocoides</taxon>
    </lineage>
</organism>
<dbReference type="InterPro" id="IPR024072">
    <property type="entry name" value="DHFR-like_dom_sf"/>
</dbReference>
<accession>A0A077LSN2</accession>
<dbReference type="SUPFAM" id="SSF53597">
    <property type="entry name" value="Dihydrofolate reductase-like"/>
    <property type="match status" value="1"/>
</dbReference>
<dbReference type="Proteomes" id="UP000035721">
    <property type="component" value="Unassembled WGS sequence"/>
</dbReference>
<sequence length="194" mass="20934">MGRLRFSTICSLDGYTVDTDGSFAWAAPDPELHDAVNEEERPVGTYLYGRRMYETMRFWEAPDLAGAGAVERSYAEIWQAADKIVYSRTLTTVTTARTRLEPAFDPAAVRALVDAAPTDVSIGGPTIAAHAFAAGIVDTVDLYVHPISVGGGLPALPLGMRVELSLVRERRFASGVVHLGYAVRRPDTPRPAGA</sequence>
<evidence type="ECO:0000313" key="3">
    <source>
        <dbReference type="Proteomes" id="UP000035721"/>
    </source>
</evidence>
<dbReference type="OrthoDB" id="7949219at2"/>
<dbReference type="AlphaFoldDB" id="A0A077LSN2"/>
<dbReference type="GO" id="GO:0009231">
    <property type="term" value="P:riboflavin biosynthetic process"/>
    <property type="evidence" value="ECO:0007669"/>
    <property type="project" value="InterPro"/>
</dbReference>
<feature type="domain" description="Bacterial bifunctional deaminase-reductase C-terminal" evidence="1">
    <location>
        <begin position="5"/>
        <end position="177"/>
    </location>
</feature>